<evidence type="ECO:0008006" key="3">
    <source>
        <dbReference type="Google" id="ProtNLM"/>
    </source>
</evidence>
<accession>A0A916J796</accession>
<reference evidence="1" key="1">
    <citation type="submission" date="2021-04" db="EMBL/GenBank/DDBJ databases">
        <authorList>
            <person name="Hornung B."/>
        </authorList>
    </citation>
    <scope>NUCLEOTIDE SEQUENCE</scope>
    <source>
        <strain evidence="1">G5G6</strain>
    </source>
</reference>
<name>A0A916J796_9PROT</name>
<keyword evidence="2" id="KW-1185">Reference proteome</keyword>
<organism evidence="1 2">
    <name type="scientific">Georgfuchsia toluolica</name>
    <dbReference type="NCBI Taxonomy" id="424218"/>
    <lineage>
        <taxon>Bacteria</taxon>
        <taxon>Pseudomonadati</taxon>
        <taxon>Pseudomonadota</taxon>
        <taxon>Betaproteobacteria</taxon>
        <taxon>Nitrosomonadales</taxon>
        <taxon>Sterolibacteriaceae</taxon>
        <taxon>Georgfuchsia</taxon>
    </lineage>
</organism>
<gene>
    <name evidence="1" type="ORF">GTOL_13203</name>
</gene>
<proteinExistence type="predicted"/>
<dbReference type="Proteomes" id="UP000742786">
    <property type="component" value="Unassembled WGS sequence"/>
</dbReference>
<evidence type="ECO:0000313" key="1">
    <source>
        <dbReference type="EMBL" id="CAG4885320.1"/>
    </source>
</evidence>
<comment type="caution">
    <text evidence="1">The sequence shown here is derived from an EMBL/GenBank/DDBJ whole genome shotgun (WGS) entry which is preliminary data.</text>
</comment>
<evidence type="ECO:0000313" key="2">
    <source>
        <dbReference type="Proteomes" id="UP000742786"/>
    </source>
</evidence>
<dbReference type="AlphaFoldDB" id="A0A916J796"/>
<sequence>MPRRARLGIPGIPWHIIQRGNNRAACFYAEADYLFYLEHLERWRDASAARSMLMCL</sequence>
<dbReference type="EMBL" id="CAJQUM010000001">
    <property type="protein sequence ID" value="CAG4885320.1"/>
    <property type="molecule type" value="Genomic_DNA"/>
</dbReference>
<protein>
    <recommendedName>
        <fullName evidence="3">Transposase</fullName>
    </recommendedName>
</protein>